<sequence>EPADVAGTSFLTLEQKKGSDLQYLYLPVLHKVRRIEASGKKGSFMGSDFTYKDMESIKIDEWKYRLLKKENYNGLECYVVEEKPANKEVLRETGYSKRISWVDSKNFLVRKVEFYDEMGNLLKVLSLEDYKLFSGKYWIAQRMVMKNVQTKHTTELIFKEVKAGNIKIPDLYFTPRYLMRG</sequence>
<dbReference type="Pfam" id="PF17131">
    <property type="entry name" value="LolA_like"/>
    <property type="match status" value="1"/>
</dbReference>
<dbReference type="Gene3D" id="2.50.20.10">
    <property type="entry name" value="Lipoprotein localisation LolA/LolB/LppX"/>
    <property type="match status" value="1"/>
</dbReference>
<dbReference type="InterPro" id="IPR033399">
    <property type="entry name" value="TP_0789-like"/>
</dbReference>
<reference evidence="2" key="1">
    <citation type="journal article" date="2020" name="mSystems">
        <title>Genome- and Community-Level Interaction Insights into Carbon Utilization and Element Cycling Functions of Hydrothermarchaeota in Hydrothermal Sediment.</title>
        <authorList>
            <person name="Zhou Z."/>
            <person name="Liu Y."/>
            <person name="Xu W."/>
            <person name="Pan J."/>
            <person name="Luo Z.H."/>
            <person name="Li M."/>
        </authorList>
    </citation>
    <scope>NUCLEOTIDE SEQUENCE [LARGE SCALE GENOMIC DNA]</scope>
    <source>
        <strain evidence="2">HyVt-219</strain>
    </source>
</reference>
<evidence type="ECO:0000259" key="1">
    <source>
        <dbReference type="Pfam" id="PF17131"/>
    </source>
</evidence>
<gene>
    <name evidence="2" type="ORF">ENG47_04125</name>
</gene>
<organism evidence="2">
    <name type="scientific">Aerophobetes bacterium</name>
    <dbReference type="NCBI Taxonomy" id="2030807"/>
    <lineage>
        <taxon>Bacteria</taxon>
        <taxon>Candidatus Aerophobota</taxon>
    </lineage>
</organism>
<dbReference type="Proteomes" id="UP000885660">
    <property type="component" value="Unassembled WGS sequence"/>
</dbReference>
<name>A0A7V0MZR4_UNCAE</name>
<dbReference type="CDD" id="cd16329">
    <property type="entry name" value="LolA_like"/>
    <property type="match status" value="1"/>
</dbReference>
<protein>
    <submittedName>
        <fullName evidence="2">Outer membrane lipoprotein-sorting protein</fullName>
    </submittedName>
</protein>
<dbReference type="EMBL" id="DRBC01000250">
    <property type="protein sequence ID" value="HDN84925.1"/>
    <property type="molecule type" value="Genomic_DNA"/>
</dbReference>
<keyword evidence="2" id="KW-0449">Lipoprotein</keyword>
<comment type="caution">
    <text evidence="2">The sequence shown here is derived from an EMBL/GenBank/DDBJ whole genome shotgun (WGS) entry which is preliminary data.</text>
</comment>
<feature type="domain" description="Uncharacterized protein TP-0789" evidence="1">
    <location>
        <begin position="1"/>
        <end position="180"/>
    </location>
</feature>
<dbReference type="AlphaFoldDB" id="A0A7V0MZR4"/>
<feature type="non-terminal residue" evidence="2">
    <location>
        <position position="1"/>
    </location>
</feature>
<accession>A0A7V0MZR4</accession>
<proteinExistence type="predicted"/>
<evidence type="ECO:0000313" key="2">
    <source>
        <dbReference type="EMBL" id="HDN84925.1"/>
    </source>
</evidence>